<dbReference type="PANTHER" id="PTHR45669">
    <property type="entry name" value="GLUTAREDOXIN DOMAIN-CONTAINING CYSTEINE-RICH PROTEIN CG12206-RELATED"/>
    <property type="match status" value="1"/>
</dbReference>
<name>N1R5G1_AEGTA</name>
<reference evidence="1" key="1">
    <citation type="submission" date="2015-06" db="UniProtKB">
        <authorList>
            <consortium name="EnsemblPlants"/>
        </authorList>
    </citation>
    <scope>IDENTIFICATION</scope>
</reference>
<dbReference type="EnsemblPlants" id="EMT33677">
    <property type="protein sequence ID" value="EMT33677"/>
    <property type="gene ID" value="F775_03179"/>
</dbReference>
<proteinExistence type="predicted"/>
<protein>
    <submittedName>
        <fullName evidence="1">Uncharacterized protein</fullName>
    </submittedName>
</protein>
<dbReference type="AlphaFoldDB" id="N1R5G1"/>
<sequence>MEDVAGGGSSWPYAKKLQLHQLGRSLTYHHPYHGHGRRLQPAERHQLPDVSAPWPEGGLFPTLLRGVRRTFADCFAVRAVLRGFRVAMDKHDVSMDTAL</sequence>
<organism evidence="1">
    <name type="scientific">Aegilops tauschii</name>
    <name type="common">Tausch's goatgrass</name>
    <name type="synonym">Aegilops squarrosa</name>
    <dbReference type="NCBI Taxonomy" id="37682"/>
    <lineage>
        <taxon>Eukaryota</taxon>
        <taxon>Viridiplantae</taxon>
        <taxon>Streptophyta</taxon>
        <taxon>Embryophyta</taxon>
        <taxon>Tracheophyta</taxon>
        <taxon>Spermatophyta</taxon>
        <taxon>Magnoliopsida</taxon>
        <taxon>Liliopsida</taxon>
        <taxon>Poales</taxon>
        <taxon>Poaceae</taxon>
        <taxon>BOP clade</taxon>
        <taxon>Pooideae</taxon>
        <taxon>Triticodae</taxon>
        <taxon>Triticeae</taxon>
        <taxon>Triticinae</taxon>
        <taxon>Aegilops</taxon>
    </lineage>
</organism>
<dbReference type="PANTHER" id="PTHR45669:SF60">
    <property type="entry name" value="GLUTAREDOXIN FAMILY PROTEIN, EXPRESSED"/>
    <property type="match status" value="1"/>
</dbReference>
<evidence type="ECO:0000313" key="1">
    <source>
        <dbReference type="EnsemblPlants" id="EMT33677"/>
    </source>
</evidence>
<accession>N1R5G1</accession>